<gene>
    <name evidence="2" type="ORF">FC59_GL001804</name>
</gene>
<proteinExistence type="predicted"/>
<organism evidence="2 3">
    <name type="scientific">Lactobacillus kitasatonis DSM 16761 = JCM 1039</name>
    <dbReference type="NCBI Taxonomy" id="1423767"/>
    <lineage>
        <taxon>Bacteria</taxon>
        <taxon>Bacillati</taxon>
        <taxon>Bacillota</taxon>
        <taxon>Bacilli</taxon>
        <taxon>Lactobacillales</taxon>
        <taxon>Lactobacillaceae</taxon>
        <taxon>Lactobacillus</taxon>
    </lineage>
</organism>
<name>A0A0R1VDK7_9LACO</name>
<dbReference type="GO" id="GO:0003677">
    <property type="term" value="F:DNA binding"/>
    <property type="evidence" value="ECO:0007669"/>
    <property type="project" value="InterPro"/>
</dbReference>
<evidence type="ECO:0000313" key="2">
    <source>
        <dbReference type="EMBL" id="KRM02203.1"/>
    </source>
</evidence>
<dbReference type="InterPro" id="IPR001387">
    <property type="entry name" value="Cro/C1-type_HTH"/>
</dbReference>
<dbReference type="CDD" id="cd00093">
    <property type="entry name" value="HTH_XRE"/>
    <property type="match status" value="1"/>
</dbReference>
<dbReference type="AlphaFoldDB" id="A0A0R1VDK7"/>
<dbReference type="InterPro" id="IPR053163">
    <property type="entry name" value="HTH-type_regulator_Rgg"/>
</dbReference>
<sequence length="249" mass="29656">MMIGEHFKRVRNSKNLTQEQMAAGIVNRSFYSRVENGSSSITADNLMKILYKHGLAMTEFLRDFDTSESNIETYQDKITVAYINKDILALEDIYLHFKYEDVRTKRLLKFLIAELNGTATRKQFKKLSYIFFKQNKWDEETLWLIFHIMDWYEMSDLRDLIDSVIKKFNYKNSTERMKQLMIRIAIRYLAICFKRDKDDSKAKDIINCLKSLPNTADMRMYKIITVYYDKLFSHKYDEASDIANILNNI</sequence>
<evidence type="ECO:0000313" key="3">
    <source>
        <dbReference type="Proteomes" id="UP000051307"/>
    </source>
</evidence>
<evidence type="ECO:0000259" key="1">
    <source>
        <dbReference type="PROSITE" id="PS50943"/>
    </source>
</evidence>
<dbReference type="EMBL" id="AZFU01000044">
    <property type="protein sequence ID" value="KRM02203.1"/>
    <property type="molecule type" value="Genomic_DNA"/>
</dbReference>
<reference evidence="2 3" key="1">
    <citation type="journal article" date="2015" name="Genome Announc.">
        <title>Expanding the biotechnology potential of lactobacilli through comparative genomics of 213 strains and associated genera.</title>
        <authorList>
            <person name="Sun Z."/>
            <person name="Harris H.M."/>
            <person name="McCann A."/>
            <person name="Guo C."/>
            <person name="Argimon S."/>
            <person name="Zhang W."/>
            <person name="Yang X."/>
            <person name="Jeffery I.B."/>
            <person name="Cooney J.C."/>
            <person name="Kagawa T.F."/>
            <person name="Liu W."/>
            <person name="Song Y."/>
            <person name="Salvetti E."/>
            <person name="Wrobel A."/>
            <person name="Rasinkangas P."/>
            <person name="Parkhill J."/>
            <person name="Rea M.C."/>
            <person name="O'Sullivan O."/>
            <person name="Ritari J."/>
            <person name="Douillard F.P."/>
            <person name="Paul Ross R."/>
            <person name="Yang R."/>
            <person name="Briner A.E."/>
            <person name="Felis G.E."/>
            <person name="de Vos W.M."/>
            <person name="Barrangou R."/>
            <person name="Klaenhammer T.R."/>
            <person name="Caufield P.W."/>
            <person name="Cui Y."/>
            <person name="Zhang H."/>
            <person name="O'Toole P.W."/>
        </authorList>
    </citation>
    <scope>NUCLEOTIDE SEQUENCE [LARGE SCALE GENOMIC DNA]</scope>
    <source>
        <strain evidence="2 3">DSM 16761</strain>
    </source>
</reference>
<dbReference type="eggNOG" id="ENOG5030A05">
    <property type="taxonomic scope" value="Bacteria"/>
</dbReference>
<dbReference type="SUPFAM" id="SSF47413">
    <property type="entry name" value="lambda repressor-like DNA-binding domains"/>
    <property type="match status" value="1"/>
</dbReference>
<protein>
    <recommendedName>
        <fullName evidence="1">HTH cro/C1-type domain-containing protein</fullName>
    </recommendedName>
</protein>
<dbReference type="SMART" id="SM00530">
    <property type="entry name" value="HTH_XRE"/>
    <property type="match status" value="1"/>
</dbReference>
<dbReference type="PANTHER" id="PTHR37038">
    <property type="entry name" value="TRANSCRIPTIONAL REGULATOR-RELATED"/>
    <property type="match status" value="1"/>
</dbReference>
<dbReference type="Proteomes" id="UP000051307">
    <property type="component" value="Unassembled WGS sequence"/>
</dbReference>
<dbReference type="Gene3D" id="1.25.40.10">
    <property type="entry name" value="Tetratricopeptide repeat domain"/>
    <property type="match status" value="1"/>
</dbReference>
<dbReference type="InterPro" id="IPR010982">
    <property type="entry name" value="Lambda_DNA-bd_dom_sf"/>
</dbReference>
<dbReference type="RefSeq" id="WP_025014407.1">
    <property type="nucleotide sequence ID" value="NZ_AZFU01000044.1"/>
</dbReference>
<dbReference type="OrthoDB" id="2320993at2"/>
<dbReference type="PROSITE" id="PS50943">
    <property type="entry name" value="HTH_CROC1"/>
    <property type="match status" value="1"/>
</dbReference>
<dbReference type="Pfam" id="PF01381">
    <property type="entry name" value="HTH_3"/>
    <property type="match status" value="1"/>
</dbReference>
<dbReference type="PATRIC" id="fig|1423767.3.peg.1871"/>
<feature type="domain" description="HTH cro/C1-type" evidence="1">
    <location>
        <begin position="7"/>
        <end position="60"/>
    </location>
</feature>
<dbReference type="InterPro" id="IPR011990">
    <property type="entry name" value="TPR-like_helical_dom_sf"/>
</dbReference>
<accession>A0A0R1VDK7</accession>
<comment type="caution">
    <text evidence="2">The sequence shown here is derived from an EMBL/GenBank/DDBJ whole genome shotgun (WGS) entry which is preliminary data.</text>
</comment>